<sequence>MACTTVIWKLADWLSDQEDLKFVEASARWFSLAAHSALSKMTASEVEKCKRRAALGYIKAAKFDEAEDILETCDMKSAETRYLQFLIALRQGQLRVPCDALRAMGACEDLDGTHLLMTVQAANEASKVTVVARALATLLETLERTGMREKGVEELTLVRCLIKMSLNQLKEEVVGFAEEIRARDELATKYKEIAWLYKTAYNTSFEAVKVWEDKLMECYKSIPMQELDPKFQLQLATVRYFGLCVTVFASREIVNAEEKNAILQRAKSRIPECLAILETVQPTQDLDQKLCVNMVSTLHIFSCEIMVELEDWEAISMMAKKMQPGALSMETLQGMASLILTVKTPLEVADKVTREILRVVLSPTYGDNMAQQSRWMRATVDMLLHRGRTSDYDDALDYVQQAKGCMERGGKTYPSEEVDWLWRTCYNLSLDLADFGDKARCQKWMEIALALCTHAVNGESTKAEEALLAEEHPSIGRKGTQQRSKAVETDIYVKGACNLWAISYLMQN</sequence>
<dbReference type="PANTHER" id="PTHR40375">
    <property type="entry name" value="SPORULATION-SPECIFIC PROTEIN 22"/>
    <property type="match status" value="1"/>
</dbReference>
<dbReference type="PANTHER" id="PTHR40375:SF2">
    <property type="entry name" value="SPORULATION-SPECIFIC PROTEIN 22"/>
    <property type="match status" value="1"/>
</dbReference>
<dbReference type="EMBL" id="JABELV010000022">
    <property type="protein sequence ID" value="KAG7562975.1"/>
    <property type="molecule type" value="Genomic_DNA"/>
</dbReference>
<proteinExistence type="predicted"/>
<dbReference type="GO" id="GO:0090173">
    <property type="term" value="P:regulation of synaptonemal complex assembly"/>
    <property type="evidence" value="ECO:0007669"/>
    <property type="project" value="InterPro"/>
</dbReference>
<comment type="caution">
    <text evidence="1">The sequence shown here is derived from an EMBL/GenBank/DDBJ whole genome shotgun (WGS) entry which is preliminary data.</text>
</comment>
<name>A0A8K0JR53_9TREE</name>
<keyword evidence="2" id="KW-1185">Reference proteome</keyword>
<dbReference type="AlphaFoldDB" id="A0A8K0JR53"/>
<reference evidence="1" key="1">
    <citation type="submission" date="2020-04" db="EMBL/GenBank/DDBJ databases">
        <title>Analysis of mating type loci in Filobasidium floriforme.</title>
        <authorList>
            <person name="Nowrousian M."/>
        </authorList>
    </citation>
    <scope>NUCLEOTIDE SEQUENCE</scope>
    <source>
        <strain evidence="1">CBS 6242</strain>
    </source>
</reference>
<evidence type="ECO:0008006" key="3">
    <source>
        <dbReference type="Google" id="ProtNLM"/>
    </source>
</evidence>
<dbReference type="Proteomes" id="UP000812966">
    <property type="component" value="Unassembled WGS sequence"/>
</dbReference>
<protein>
    <recommendedName>
        <fullName evidence="3">Protein ZIP4 homolog</fullName>
    </recommendedName>
</protein>
<evidence type="ECO:0000313" key="2">
    <source>
        <dbReference type="Proteomes" id="UP000812966"/>
    </source>
</evidence>
<organism evidence="1 2">
    <name type="scientific">Filobasidium floriforme</name>
    <dbReference type="NCBI Taxonomy" id="5210"/>
    <lineage>
        <taxon>Eukaryota</taxon>
        <taxon>Fungi</taxon>
        <taxon>Dikarya</taxon>
        <taxon>Basidiomycota</taxon>
        <taxon>Agaricomycotina</taxon>
        <taxon>Tremellomycetes</taxon>
        <taxon>Filobasidiales</taxon>
        <taxon>Filobasidiaceae</taxon>
        <taxon>Filobasidium</taxon>
    </lineage>
</organism>
<dbReference type="InterPro" id="IPR039057">
    <property type="entry name" value="Spo22/ZIP4"/>
</dbReference>
<accession>A0A8K0JR53</accession>
<gene>
    <name evidence="1" type="ORF">FFLO_01533</name>
</gene>
<evidence type="ECO:0000313" key="1">
    <source>
        <dbReference type="EMBL" id="KAG7562975.1"/>
    </source>
</evidence>